<evidence type="ECO:0000313" key="1">
    <source>
        <dbReference type="EMBL" id="MBD2768538.1"/>
    </source>
</evidence>
<evidence type="ECO:0000313" key="2">
    <source>
        <dbReference type="Proteomes" id="UP000612233"/>
    </source>
</evidence>
<sequence>MSCSRDYSNSLFWIDADYRVRVAEDFGELSSGDYGARRFEGQELRLPQRREWWPGMKNLAAQQRGSHA</sequence>
<protein>
    <submittedName>
        <fullName evidence="1">Uncharacterized protein</fullName>
    </submittedName>
</protein>
<accession>A0A927BEK3</accession>
<proteinExistence type="predicted"/>
<name>A0A927BEK3_9BACT</name>
<organism evidence="1 2">
    <name type="scientific">Hymenobacter montanus</name>
    <dbReference type="NCBI Taxonomy" id="2771359"/>
    <lineage>
        <taxon>Bacteria</taxon>
        <taxon>Pseudomonadati</taxon>
        <taxon>Bacteroidota</taxon>
        <taxon>Cytophagia</taxon>
        <taxon>Cytophagales</taxon>
        <taxon>Hymenobacteraceae</taxon>
        <taxon>Hymenobacter</taxon>
    </lineage>
</organism>
<reference evidence="1" key="1">
    <citation type="submission" date="2020-09" db="EMBL/GenBank/DDBJ databases">
        <authorList>
            <person name="Kim M.K."/>
        </authorList>
    </citation>
    <scope>NUCLEOTIDE SEQUENCE</scope>
    <source>
        <strain evidence="1">BT664</strain>
    </source>
</reference>
<gene>
    <name evidence="1" type="ORF">IC235_11630</name>
</gene>
<dbReference type="EMBL" id="JACXAD010000011">
    <property type="protein sequence ID" value="MBD2768538.1"/>
    <property type="molecule type" value="Genomic_DNA"/>
</dbReference>
<keyword evidence="2" id="KW-1185">Reference proteome</keyword>
<dbReference type="Proteomes" id="UP000612233">
    <property type="component" value="Unassembled WGS sequence"/>
</dbReference>
<dbReference type="AlphaFoldDB" id="A0A927BEK3"/>
<comment type="caution">
    <text evidence="1">The sequence shown here is derived from an EMBL/GenBank/DDBJ whole genome shotgun (WGS) entry which is preliminary data.</text>
</comment>
<dbReference type="RefSeq" id="WP_191005348.1">
    <property type="nucleotide sequence ID" value="NZ_JACXAD010000011.1"/>
</dbReference>